<dbReference type="PANTHER" id="PTHR34663:SF11">
    <property type="entry name" value="DERMOKINE-LIKE"/>
    <property type="match status" value="1"/>
</dbReference>
<feature type="transmembrane region" description="Helical" evidence="1">
    <location>
        <begin position="50"/>
        <end position="77"/>
    </location>
</feature>
<dbReference type="EMBL" id="QGNW01000084">
    <property type="protein sequence ID" value="RVX00077.1"/>
    <property type="molecule type" value="Genomic_DNA"/>
</dbReference>
<evidence type="ECO:0000313" key="2">
    <source>
        <dbReference type="EMBL" id="RVW40453.1"/>
    </source>
</evidence>
<proteinExistence type="predicted"/>
<comment type="caution">
    <text evidence="3">The sequence shown here is derived from an EMBL/GenBank/DDBJ whole genome shotgun (WGS) entry which is preliminary data.</text>
</comment>
<dbReference type="PANTHER" id="PTHR34663">
    <property type="entry name" value="OS06G0637400 PROTEIN"/>
    <property type="match status" value="1"/>
</dbReference>
<dbReference type="AlphaFoldDB" id="A0A438ITN4"/>
<gene>
    <name evidence="3" type="ORF">CK203_024834</name>
    <name evidence="2" type="ORF">CK203_092367</name>
</gene>
<keyword evidence="1" id="KW-0472">Membrane</keyword>
<evidence type="ECO:0000313" key="3">
    <source>
        <dbReference type="EMBL" id="RVX00077.1"/>
    </source>
</evidence>
<keyword evidence="1" id="KW-1133">Transmembrane helix</keyword>
<name>A0A438ITN4_VITVI</name>
<dbReference type="EMBL" id="QGNW01001458">
    <property type="protein sequence ID" value="RVW40453.1"/>
    <property type="molecule type" value="Genomic_DNA"/>
</dbReference>
<evidence type="ECO:0000256" key="1">
    <source>
        <dbReference type="SAM" id="Phobius"/>
    </source>
</evidence>
<dbReference type="InterPro" id="IPR044700">
    <property type="entry name" value="PIP2/PIPL1"/>
</dbReference>
<organism evidence="3 4">
    <name type="scientific">Vitis vinifera</name>
    <name type="common">Grape</name>
    <dbReference type="NCBI Taxonomy" id="29760"/>
    <lineage>
        <taxon>Eukaryota</taxon>
        <taxon>Viridiplantae</taxon>
        <taxon>Streptophyta</taxon>
        <taxon>Embryophyta</taxon>
        <taxon>Tracheophyta</taxon>
        <taxon>Spermatophyta</taxon>
        <taxon>Magnoliopsida</taxon>
        <taxon>eudicotyledons</taxon>
        <taxon>Gunneridae</taxon>
        <taxon>Pentapetalae</taxon>
        <taxon>rosids</taxon>
        <taxon>Vitales</taxon>
        <taxon>Vitaceae</taxon>
        <taxon>Viteae</taxon>
        <taxon>Vitis</taxon>
    </lineage>
</organism>
<dbReference type="OrthoDB" id="1522041at2759"/>
<sequence length="145" mass="15946">MYNLDGELDAVKIDHAMMMEASRSQIANRTVRPQPAIILKHNPPFKPFSLIFAVQMATGFKPLTFFLALLLICGFIFSTSTEARPYYGGLSLSSISKGTEKLLDGLYIEAIKNEGPSSGERRHMFPNMRTLVGIKDSGPSPGQGH</sequence>
<dbReference type="GO" id="GO:0045087">
    <property type="term" value="P:innate immune response"/>
    <property type="evidence" value="ECO:0007669"/>
    <property type="project" value="InterPro"/>
</dbReference>
<evidence type="ECO:0000313" key="4">
    <source>
        <dbReference type="Proteomes" id="UP000288805"/>
    </source>
</evidence>
<protein>
    <submittedName>
        <fullName evidence="3">Uncharacterized protein</fullName>
    </submittedName>
</protein>
<accession>A0A438ITN4</accession>
<keyword evidence="1" id="KW-0812">Transmembrane</keyword>
<reference evidence="3 4" key="1">
    <citation type="journal article" date="2018" name="PLoS Genet.">
        <title>Population sequencing reveals clonal diversity and ancestral inbreeding in the grapevine cultivar Chardonnay.</title>
        <authorList>
            <person name="Roach M.J."/>
            <person name="Johnson D.L."/>
            <person name="Bohlmann J."/>
            <person name="van Vuuren H.J."/>
            <person name="Jones S.J."/>
            <person name="Pretorius I.S."/>
            <person name="Schmidt S.A."/>
            <person name="Borneman A.R."/>
        </authorList>
    </citation>
    <scope>NUCLEOTIDE SEQUENCE [LARGE SCALE GENOMIC DNA]</scope>
    <source>
        <strain evidence="4">cv. Chardonnay</strain>
        <strain evidence="3">I10V1</strain>
        <tissue evidence="3">Leaf</tissue>
    </source>
</reference>
<dbReference type="GO" id="GO:0050793">
    <property type="term" value="P:regulation of developmental process"/>
    <property type="evidence" value="ECO:0007669"/>
    <property type="project" value="InterPro"/>
</dbReference>
<dbReference type="Proteomes" id="UP000288805">
    <property type="component" value="Unassembled WGS sequence"/>
</dbReference>